<keyword evidence="1" id="KW-0472">Membrane</keyword>
<organism evidence="2">
    <name type="scientific">Eutreptiella gymnastica</name>
    <dbReference type="NCBI Taxonomy" id="73025"/>
    <lineage>
        <taxon>Eukaryota</taxon>
        <taxon>Discoba</taxon>
        <taxon>Euglenozoa</taxon>
        <taxon>Euglenida</taxon>
        <taxon>Spirocuta</taxon>
        <taxon>Euglenophyceae</taxon>
        <taxon>Eutreptiales</taxon>
        <taxon>Eutreptiaceae</taxon>
        <taxon>Eutreptiella</taxon>
    </lineage>
</organism>
<keyword evidence="1" id="KW-0812">Transmembrane</keyword>
<keyword evidence="1" id="KW-1133">Transmembrane helix</keyword>
<name>A0A7S1HSJ6_9EUGL</name>
<proteinExistence type="predicted"/>
<reference evidence="2" key="1">
    <citation type="submission" date="2021-01" db="EMBL/GenBank/DDBJ databases">
        <authorList>
            <person name="Corre E."/>
            <person name="Pelletier E."/>
            <person name="Niang G."/>
            <person name="Scheremetjew M."/>
            <person name="Finn R."/>
            <person name="Kale V."/>
            <person name="Holt S."/>
            <person name="Cochrane G."/>
            <person name="Meng A."/>
            <person name="Brown T."/>
            <person name="Cohen L."/>
        </authorList>
    </citation>
    <scope>NUCLEOTIDE SEQUENCE</scope>
    <source>
        <strain evidence="2">NIES-381</strain>
    </source>
</reference>
<protein>
    <submittedName>
        <fullName evidence="2">Uncharacterized protein</fullName>
    </submittedName>
</protein>
<evidence type="ECO:0000256" key="1">
    <source>
        <dbReference type="SAM" id="Phobius"/>
    </source>
</evidence>
<feature type="transmembrane region" description="Helical" evidence="1">
    <location>
        <begin position="31"/>
        <end position="53"/>
    </location>
</feature>
<sequence>MLANLSEDPETLKMYCAVFEALRLNTIPIPLFVLLGVWGCSPLTVALHLIVLASSLSHFLVSISATPSMVVLPAGIGGAACLVSISFSRHSMNHQQRYWHLQRQVSGQAKASMAADSVLHHVLKNILLEADSLIKMHIKRTEKCACSSEALQNAMVLLERGVLECSKRQTYLRICNGTYTVTPRRIVLRELVGKLTAAREVQSDIQDMDIQADTALAELILDNVINNALKHGRADERGPVVHLCVK</sequence>
<accession>A0A7S1HSJ6</accession>
<dbReference type="EMBL" id="HBGA01002679">
    <property type="protein sequence ID" value="CAD8989896.1"/>
    <property type="molecule type" value="Transcribed_RNA"/>
</dbReference>
<feature type="transmembrane region" description="Helical" evidence="1">
    <location>
        <begin position="59"/>
        <end position="87"/>
    </location>
</feature>
<evidence type="ECO:0000313" key="2">
    <source>
        <dbReference type="EMBL" id="CAD8989896.1"/>
    </source>
</evidence>
<gene>
    <name evidence="2" type="ORF">EGYM00392_LOCUS938</name>
</gene>
<dbReference type="AlphaFoldDB" id="A0A7S1HSJ6"/>